<accession>A0A6I4U3H2</accession>
<feature type="region of interest" description="Disordered" evidence="1">
    <location>
        <begin position="22"/>
        <end position="56"/>
    </location>
</feature>
<evidence type="ECO:0000313" key="3">
    <source>
        <dbReference type="Proteomes" id="UP000429229"/>
    </source>
</evidence>
<dbReference type="AlphaFoldDB" id="A0A6I4U3H2"/>
<name>A0A6I4U3H2_9SPHN</name>
<keyword evidence="3" id="KW-1185">Reference proteome</keyword>
<reference evidence="2 3" key="1">
    <citation type="submission" date="2019-12" db="EMBL/GenBank/DDBJ databases">
        <title>Genomic-based taxomic classification of the family Erythrobacteraceae.</title>
        <authorList>
            <person name="Xu L."/>
        </authorList>
    </citation>
    <scope>NUCLEOTIDE SEQUENCE [LARGE SCALE GENOMIC DNA]</scope>
    <source>
        <strain evidence="2 3">LMG 29519</strain>
    </source>
</reference>
<gene>
    <name evidence="2" type="ORF">GRI68_04760</name>
</gene>
<dbReference type="EMBL" id="WTYR01000001">
    <property type="protein sequence ID" value="MXP09483.1"/>
    <property type="molecule type" value="Genomic_DNA"/>
</dbReference>
<dbReference type="InterPro" id="IPR006530">
    <property type="entry name" value="YD"/>
</dbReference>
<protein>
    <submittedName>
        <fullName evidence="2">Uncharacterized protein</fullName>
    </submittedName>
</protein>
<proteinExistence type="predicted"/>
<dbReference type="NCBIfam" id="TIGR01643">
    <property type="entry name" value="YD_repeat_2x"/>
    <property type="match status" value="1"/>
</dbReference>
<dbReference type="RefSeq" id="WP_160616174.1">
    <property type="nucleotide sequence ID" value="NZ_WTYR01000001.1"/>
</dbReference>
<dbReference type="OrthoDB" id="7410422at2"/>
<dbReference type="Proteomes" id="UP000429229">
    <property type="component" value="Unassembled WGS sequence"/>
</dbReference>
<sequence>MEYEIRDNPEVDYDEQGQVIEKHSALKNQSSVEANDYPARKRKQSAALVKPEEESA</sequence>
<evidence type="ECO:0000256" key="1">
    <source>
        <dbReference type="SAM" id="MobiDB-lite"/>
    </source>
</evidence>
<comment type="caution">
    <text evidence="2">The sequence shown here is derived from an EMBL/GenBank/DDBJ whole genome shotgun (WGS) entry which is preliminary data.</text>
</comment>
<organism evidence="2 3">
    <name type="scientific">Alteriqipengyuania halimionae</name>
    <dbReference type="NCBI Taxonomy" id="1926630"/>
    <lineage>
        <taxon>Bacteria</taxon>
        <taxon>Pseudomonadati</taxon>
        <taxon>Pseudomonadota</taxon>
        <taxon>Alphaproteobacteria</taxon>
        <taxon>Sphingomonadales</taxon>
        <taxon>Erythrobacteraceae</taxon>
        <taxon>Alteriqipengyuania</taxon>
    </lineage>
</organism>
<evidence type="ECO:0000313" key="2">
    <source>
        <dbReference type="EMBL" id="MXP09483.1"/>
    </source>
</evidence>